<feature type="transmembrane region" description="Helical" evidence="7">
    <location>
        <begin position="72"/>
        <end position="98"/>
    </location>
</feature>
<evidence type="ECO:0000256" key="4">
    <source>
        <dbReference type="ARBA" id="ARBA00022692"/>
    </source>
</evidence>
<dbReference type="InterPro" id="IPR051907">
    <property type="entry name" value="DoxX-like_oxidoreductase"/>
</dbReference>
<evidence type="ECO:0000313" key="9">
    <source>
        <dbReference type="Proteomes" id="UP000562045"/>
    </source>
</evidence>
<keyword evidence="6 7" id="KW-0472">Membrane</keyword>
<name>A0A7Y9ZG35_9ACTN</name>
<sequence>MKTLTTPATPAPLRDVALLVARLGLGVVLLTHGLDKLDQGFGTTADGFAAMGIPAPEAAAAYALVAEIGGGALLIAGLLTPVAGLLVVGQMAGAFWFVHRGTEVMAAAGGWELVGVIGFLALVLAATGAGRISLDALIERRTPATA</sequence>
<dbReference type="Proteomes" id="UP000562045">
    <property type="component" value="Unassembled WGS sequence"/>
</dbReference>
<accession>A0A7Y9ZG35</accession>
<evidence type="ECO:0000256" key="2">
    <source>
        <dbReference type="ARBA" id="ARBA00006679"/>
    </source>
</evidence>
<proteinExistence type="inferred from homology"/>
<keyword evidence="3" id="KW-1003">Cell membrane</keyword>
<dbReference type="PANTHER" id="PTHR33452:SF1">
    <property type="entry name" value="INNER MEMBRANE PROTEIN YPHA-RELATED"/>
    <property type="match status" value="1"/>
</dbReference>
<evidence type="ECO:0000256" key="6">
    <source>
        <dbReference type="ARBA" id="ARBA00023136"/>
    </source>
</evidence>
<evidence type="ECO:0000313" key="8">
    <source>
        <dbReference type="EMBL" id="NYI44757.1"/>
    </source>
</evidence>
<dbReference type="EMBL" id="JACBZM010000001">
    <property type="protein sequence ID" value="NYI44757.1"/>
    <property type="molecule type" value="Genomic_DNA"/>
</dbReference>
<comment type="subcellular location">
    <subcellularLocation>
        <location evidence="1">Cell membrane</location>
        <topology evidence="1">Multi-pass membrane protein</topology>
    </subcellularLocation>
</comment>
<feature type="transmembrane region" description="Helical" evidence="7">
    <location>
        <begin position="110"/>
        <end position="132"/>
    </location>
</feature>
<gene>
    <name evidence="8" type="ORF">BJ993_001837</name>
</gene>
<dbReference type="AlphaFoldDB" id="A0A7Y9ZG35"/>
<dbReference type="RefSeq" id="WP_308645527.1">
    <property type="nucleotide sequence ID" value="NZ_JACBZM010000001.1"/>
</dbReference>
<keyword evidence="4 7" id="KW-0812">Transmembrane</keyword>
<evidence type="ECO:0000256" key="3">
    <source>
        <dbReference type="ARBA" id="ARBA00022475"/>
    </source>
</evidence>
<dbReference type="Pfam" id="PF07681">
    <property type="entry name" value="DoxX"/>
    <property type="match status" value="1"/>
</dbReference>
<evidence type="ECO:0000256" key="7">
    <source>
        <dbReference type="SAM" id="Phobius"/>
    </source>
</evidence>
<keyword evidence="5 7" id="KW-1133">Transmembrane helix</keyword>
<comment type="similarity">
    <text evidence="2">Belongs to the DoxX family.</text>
</comment>
<evidence type="ECO:0000256" key="5">
    <source>
        <dbReference type="ARBA" id="ARBA00022989"/>
    </source>
</evidence>
<dbReference type="PANTHER" id="PTHR33452">
    <property type="entry name" value="OXIDOREDUCTASE CATD-RELATED"/>
    <property type="match status" value="1"/>
</dbReference>
<evidence type="ECO:0000256" key="1">
    <source>
        <dbReference type="ARBA" id="ARBA00004651"/>
    </source>
</evidence>
<protein>
    <submittedName>
        <fullName evidence="8">Putative oxidoreductase</fullName>
    </submittedName>
</protein>
<organism evidence="8 9">
    <name type="scientific">Nocardioides aromaticivorans</name>
    <dbReference type="NCBI Taxonomy" id="200618"/>
    <lineage>
        <taxon>Bacteria</taxon>
        <taxon>Bacillati</taxon>
        <taxon>Actinomycetota</taxon>
        <taxon>Actinomycetes</taxon>
        <taxon>Propionibacteriales</taxon>
        <taxon>Nocardioidaceae</taxon>
        <taxon>Nocardioides</taxon>
    </lineage>
</organism>
<dbReference type="GO" id="GO:0005886">
    <property type="term" value="C:plasma membrane"/>
    <property type="evidence" value="ECO:0007669"/>
    <property type="project" value="UniProtKB-SubCell"/>
</dbReference>
<dbReference type="InterPro" id="IPR032808">
    <property type="entry name" value="DoxX"/>
</dbReference>
<comment type="caution">
    <text evidence="8">The sequence shown here is derived from an EMBL/GenBank/DDBJ whole genome shotgun (WGS) entry which is preliminary data.</text>
</comment>
<reference evidence="8 9" key="1">
    <citation type="submission" date="2020-07" db="EMBL/GenBank/DDBJ databases">
        <title>Sequencing the genomes of 1000 actinobacteria strains.</title>
        <authorList>
            <person name="Klenk H.-P."/>
        </authorList>
    </citation>
    <scope>NUCLEOTIDE SEQUENCE [LARGE SCALE GENOMIC DNA]</scope>
    <source>
        <strain evidence="8 9">DSM 15131</strain>
    </source>
</reference>